<evidence type="ECO:0000256" key="4">
    <source>
        <dbReference type="ARBA" id="ARBA00022833"/>
    </source>
</evidence>
<feature type="domain" description="C2H2-type" evidence="7">
    <location>
        <begin position="661"/>
        <end position="683"/>
    </location>
</feature>
<protein>
    <recommendedName>
        <fullName evidence="7">C2H2-type domain-containing protein</fullName>
    </recommendedName>
</protein>
<dbReference type="PROSITE" id="PS50157">
    <property type="entry name" value="ZINC_FINGER_C2H2_2"/>
    <property type="match status" value="8"/>
</dbReference>
<feature type="domain" description="C2H2-type" evidence="7">
    <location>
        <begin position="107"/>
        <end position="134"/>
    </location>
</feature>
<dbReference type="SUPFAM" id="SSF57667">
    <property type="entry name" value="beta-beta-alpha zinc fingers"/>
    <property type="match status" value="4"/>
</dbReference>
<evidence type="ECO:0000313" key="8">
    <source>
        <dbReference type="EnsemblMetazoa" id="XP_003246030.1"/>
    </source>
</evidence>
<organism evidence="8 9">
    <name type="scientific">Acyrthosiphon pisum</name>
    <name type="common">Pea aphid</name>
    <dbReference type="NCBI Taxonomy" id="7029"/>
    <lineage>
        <taxon>Eukaryota</taxon>
        <taxon>Metazoa</taxon>
        <taxon>Ecdysozoa</taxon>
        <taxon>Arthropoda</taxon>
        <taxon>Hexapoda</taxon>
        <taxon>Insecta</taxon>
        <taxon>Pterygota</taxon>
        <taxon>Neoptera</taxon>
        <taxon>Paraneoptera</taxon>
        <taxon>Hemiptera</taxon>
        <taxon>Sternorrhyncha</taxon>
        <taxon>Aphidomorpha</taxon>
        <taxon>Aphidoidea</taxon>
        <taxon>Aphididae</taxon>
        <taxon>Macrosiphini</taxon>
        <taxon>Acyrthosiphon</taxon>
    </lineage>
</organism>
<dbReference type="PROSITE" id="PS00028">
    <property type="entry name" value="ZINC_FINGER_C2H2_1"/>
    <property type="match status" value="9"/>
</dbReference>
<evidence type="ECO:0000256" key="2">
    <source>
        <dbReference type="ARBA" id="ARBA00022737"/>
    </source>
</evidence>
<feature type="region of interest" description="Disordered" evidence="6">
    <location>
        <begin position="303"/>
        <end position="342"/>
    </location>
</feature>
<evidence type="ECO:0000259" key="7">
    <source>
        <dbReference type="PROSITE" id="PS50157"/>
    </source>
</evidence>
<keyword evidence="1" id="KW-0479">Metal-binding</keyword>
<keyword evidence="9" id="KW-1185">Reference proteome</keyword>
<evidence type="ECO:0000313" key="9">
    <source>
        <dbReference type="Proteomes" id="UP000007819"/>
    </source>
</evidence>
<feature type="compositionally biased region" description="Polar residues" evidence="6">
    <location>
        <begin position="316"/>
        <end position="335"/>
    </location>
</feature>
<keyword evidence="2" id="KW-0677">Repeat</keyword>
<feature type="domain" description="C2H2-type" evidence="7">
    <location>
        <begin position="688"/>
        <end position="716"/>
    </location>
</feature>
<dbReference type="Pfam" id="PF00096">
    <property type="entry name" value="zf-C2H2"/>
    <property type="match status" value="5"/>
</dbReference>
<dbReference type="RefSeq" id="XP_003246030.1">
    <property type="nucleotide sequence ID" value="XM_003245982.3"/>
</dbReference>
<evidence type="ECO:0000256" key="1">
    <source>
        <dbReference type="ARBA" id="ARBA00022723"/>
    </source>
</evidence>
<evidence type="ECO:0000256" key="5">
    <source>
        <dbReference type="PROSITE-ProRule" id="PRU00042"/>
    </source>
</evidence>
<dbReference type="InterPro" id="IPR036236">
    <property type="entry name" value="Znf_C2H2_sf"/>
</dbReference>
<accession>A0A8R1W6A3</accession>
<dbReference type="PANTHER" id="PTHR24379:SF121">
    <property type="entry name" value="C2H2-TYPE DOMAIN-CONTAINING PROTEIN"/>
    <property type="match status" value="1"/>
</dbReference>
<sequence length="721" mass="84532">MTSMKNFIQVEVAGDADAVTSELYVENTIENPAWYTVEDNHVSLVSENIEKVIKLETDVLDDCMWESRIEITKYADNQSNMELPLECQDVADNNIYLHHENTSDKIFHCNICGKSFVLNYLLKNHMAEHKRQVHYKTNKCKFCGKQFKLRFGLNRHIQKHHNSMYKCKSCRLFIDCSKYNEHKKYHERKDSIVSIVKDTPYFCIIKSPNIENGFCNNDYDQTSENKLIFTCRICKNQPSTDIHSFALHMSEHRECNMHECIVCDKKFNSVVLWTAHMTYHQQQIDLNVSKVQFNLLESESNTFDTNNENNKLEPNVIQNSTSIENNNTDSATMSRNQKKETKSSSIKKTNYCNLCNRKFTKRFYFTNHMIMKHNINTNTPQQLTLIDCNESIIQSENIELINDDENKLSVSVNNKNNKLNNRVNKSNEKKSKFCRVCNKHFGHLGALTNHMRIHIKHHCDMCEKKFSTPFQLNVHQKSHSKLKIESISHKDKIKCRYCKKECNSISQWKNHMSMSKECRRHCKSYLPEFTSNKTVLDKTYLNTRDNTGSQKDKLMDIIQQKPAIKKRNRSNHINGAKCELCGKIYCNEYNLIRHISMIHKQTYEPMTCNFCGITFKHKFSYESHLRNKHKQLSKNYEGTNSTYKRTSGQIISVNKKNIMKYICKICKMKFADNIALQKHTKIHNLNMYKCNDCGQQFETNLGLGNHIWENHSANISTSNKN</sequence>
<reference evidence="9" key="1">
    <citation type="submission" date="2010-06" db="EMBL/GenBank/DDBJ databases">
        <authorList>
            <person name="Jiang H."/>
            <person name="Abraham K."/>
            <person name="Ali S."/>
            <person name="Alsbrooks S.L."/>
            <person name="Anim B.N."/>
            <person name="Anosike U.S."/>
            <person name="Attaway T."/>
            <person name="Bandaranaike D.P."/>
            <person name="Battles P.K."/>
            <person name="Bell S.N."/>
            <person name="Bell A.V."/>
            <person name="Beltran B."/>
            <person name="Bickham C."/>
            <person name="Bustamante Y."/>
            <person name="Caleb T."/>
            <person name="Canada A."/>
            <person name="Cardenas V."/>
            <person name="Carter K."/>
            <person name="Chacko J."/>
            <person name="Chandrabose M.N."/>
            <person name="Chavez D."/>
            <person name="Chavez A."/>
            <person name="Chen L."/>
            <person name="Chu H.-S."/>
            <person name="Claassen K.J."/>
            <person name="Cockrell R."/>
            <person name="Collins M."/>
            <person name="Cooper J.A."/>
            <person name="Cree A."/>
            <person name="Curry S.M."/>
            <person name="Da Y."/>
            <person name="Dao M.D."/>
            <person name="Das B."/>
            <person name="Davila M.-L."/>
            <person name="Davy-Carroll L."/>
            <person name="Denson S."/>
            <person name="Dinh H."/>
            <person name="Ebong V.E."/>
            <person name="Edwards J.R."/>
            <person name="Egan A."/>
            <person name="El-Daye J."/>
            <person name="Escobedo L."/>
            <person name="Fernandez S."/>
            <person name="Fernando P.R."/>
            <person name="Flagg N."/>
            <person name="Forbes L.D."/>
            <person name="Fowler R.G."/>
            <person name="Fu Q."/>
            <person name="Gabisi R.A."/>
            <person name="Ganer J."/>
            <person name="Garbino Pronczuk A."/>
            <person name="Garcia R.M."/>
            <person name="Garner T."/>
            <person name="Garrett T.E."/>
            <person name="Gonzalez D.A."/>
            <person name="Hamid H."/>
            <person name="Hawkins E.S."/>
            <person name="Hirani K."/>
            <person name="Hogues M.E."/>
            <person name="Hollins B."/>
            <person name="Hsiao C.-H."/>
            <person name="Jabil R."/>
            <person name="James M.L."/>
            <person name="Jhangiani S.N."/>
            <person name="Johnson B."/>
            <person name="Johnson Q."/>
            <person name="Joshi V."/>
            <person name="Kalu J.B."/>
            <person name="Kam C."/>
            <person name="Kashfia A."/>
            <person name="Keebler J."/>
            <person name="Kisamo H."/>
            <person name="Kovar C.L."/>
            <person name="Lago L.A."/>
            <person name="Lai C.-Y."/>
            <person name="Laidlaw J."/>
            <person name="Lara F."/>
            <person name="Le T.-K."/>
            <person name="Lee S.L."/>
            <person name="Legall F.H."/>
            <person name="Lemon S.J."/>
            <person name="Lewis L.R."/>
            <person name="Li B."/>
            <person name="Liu Y."/>
            <person name="Liu Y.-S."/>
            <person name="Lopez J."/>
            <person name="Lozado R.J."/>
            <person name="Lu J."/>
            <person name="Madu R.C."/>
            <person name="Maheshwari M."/>
            <person name="Maheshwari R."/>
            <person name="Malloy K."/>
            <person name="Martinez E."/>
            <person name="Mathew T."/>
            <person name="Mercado I.C."/>
            <person name="Mercado C."/>
            <person name="Meyer B."/>
            <person name="Montgomery K."/>
            <person name="Morgan M.B."/>
            <person name="Munidasa M."/>
            <person name="Nazareth L.V."/>
            <person name="Nelson J."/>
            <person name="Ng B.M."/>
            <person name="Nguyen N.B."/>
            <person name="Nguyen P.Q."/>
            <person name="Nguyen T."/>
            <person name="Obregon M."/>
            <person name="Okwuonu G.O."/>
            <person name="Onwere C.G."/>
            <person name="Orozco G."/>
            <person name="Parra A."/>
            <person name="Patel S."/>
            <person name="Patil S."/>
            <person name="Perez A."/>
            <person name="Perez Y."/>
            <person name="Pham C."/>
            <person name="Primus E.L."/>
            <person name="Pu L.-L."/>
            <person name="Puazo M."/>
            <person name="Qin X."/>
            <person name="Quiroz J.B."/>
            <person name="Reese J."/>
            <person name="Richards S."/>
            <person name="Rives C.M."/>
            <person name="Robberts R."/>
            <person name="Ruiz S.J."/>
            <person name="Ruiz M.J."/>
            <person name="Santibanez J."/>
            <person name="Schneider B.W."/>
            <person name="Sisson I."/>
            <person name="Smith M."/>
            <person name="Sodergren E."/>
            <person name="Song X.-Z."/>
            <person name="Song B.B."/>
            <person name="Summersgill H."/>
            <person name="Thelus R."/>
            <person name="Thornton R.D."/>
            <person name="Trejos Z.Y."/>
            <person name="Usmani K."/>
            <person name="Vattathil S."/>
            <person name="Villasana D."/>
            <person name="Walker D.L."/>
            <person name="Wang S."/>
            <person name="Wang K."/>
            <person name="White C.S."/>
            <person name="Williams A.C."/>
            <person name="Williamson J."/>
            <person name="Wilson K."/>
            <person name="Woghiren I.O."/>
            <person name="Woodworth J.R."/>
            <person name="Worley K.C."/>
            <person name="Wright R.A."/>
            <person name="Wu W."/>
            <person name="Young L."/>
            <person name="Zhang L."/>
            <person name="Zhang J."/>
            <person name="Zhu Y."/>
            <person name="Muzny D.M."/>
            <person name="Weinstock G."/>
            <person name="Gibbs R.A."/>
        </authorList>
    </citation>
    <scope>NUCLEOTIDE SEQUENCE [LARGE SCALE GENOMIC DNA]</scope>
    <source>
        <strain evidence="9">LSR1</strain>
    </source>
</reference>
<dbReference type="GO" id="GO:0008270">
    <property type="term" value="F:zinc ion binding"/>
    <property type="evidence" value="ECO:0007669"/>
    <property type="project" value="UniProtKB-KW"/>
</dbReference>
<feature type="domain" description="C2H2-type" evidence="7">
    <location>
        <begin position="457"/>
        <end position="484"/>
    </location>
</feature>
<dbReference type="AlphaFoldDB" id="A0A8R1W6A3"/>
<dbReference type="Pfam" id="PF12874">
    <property type="entry name" value="zf-met"/>
    <property type="match status" value="2"/>
</dbReference>
<feature type="domain" description="C2H2-type" evidence="7">
    <location>
        <begin position="576"/>
        <end position="604"/>
    </location>
</feature>
<dbReference type="Gene3D" id="3.30.160.60">
    <property type="entry name" value="Classic Zinc Finger"/>
    <property type="match status" value="5"/>
</dbReference>
<dbReference type="KEGG" id="api:100569457"/>
<proteinExistence type="predicted"/>
<feature type="domain" description="C2H2-type" evidence="7">
    <location>
        <begin position="138"/>
        <end position="165"/>
    </location>
</feature>
<feature type="domain" description="C2H2-type" evidence="7">
    <location>
        <begin position="432"/>
        <end position="454"/>
    </location>
</feature>
<dbReference type="InterPro" id="IPR013087">
    <property type="entry name" value="Znf_C2H2_type"/>
</dbReference>
<feature type="domain" description="C2H2-type" evidence="7">
    <location>
        <begin position="606"/>
        <end position="634"/>
    </location>
</feature>
<dbReference type="SMART" id="SM00355">
    <property type="entry name" value="ZnF_C2H2"/>
    <property type="match status" value="13"/>
</dbReference>
<dbReference type="PANTHER" id="PTHR24379">
    <property type="entry name" value="KRAB AND ZINC FINGER DOMAIN-CONTAINING"/>
    <property type="match status" value="1"/>
</dbReference>
<evidence type="ECO:0000256" key="6">
    <source>
        <dbReference type="SAM" id="MobiDB-lite"/>
    </source>
</evidence>
<keyword evidence="4" id="KW-0862">Zinc</keyword>
<dbReference type="OrthoDB" id="10260596at2759"/>
<dbReference type="GeneID" id="100569457"/>
<keyword evidence="3 5" id="KW-0863">Zinc-finger</keyword>
<evidence type="ECO:0000256" key="3">
    <source>
        <dbReference type="ARBA" id="ARBA00022771"/>
    </source>
</evidence>
<reference evidence="8" key="2">
    <citation type="submission" date="2022-06" db="UniProtKB">
        <authorList>
            <consortium name="EnsemblMetazoa"/>
        </authorList>
    </citation>
    <scope>IDENTIFICATION</scope>
</reference>
<dbReference type="EnsemblMetazoa" id="XM_003245982.4">
    <property type="protein sequence ID" value="XP_003246030.1"/>
    <property type="gene ID" value="LOC100569457"/>
</dbReference>
<name>A0A8R1W6A3_ACYPI</name>
<dbReference type="Proteomes" id="UP000007819">
    <property type="component" value="Chromosome X"/>
</dbReference>